<dbReference type="SMART" id="SM00054">
    <property type="entry name" value="EFh"/>
    <property type="match status" value="2"/>
</dbReference>
<evidence type="ECO:0000256" key="1">
    <source>
        <dbReference type="ARBA" id="ARBA00004448"/>
    </source>
</evidence>
<dbReference type="SUPFAM" id="SSF103506">
    <property type="entry name" value="Mitochondrial carrier"/>
    <property type="match status" value="1"/>
</dbReference>
<evidence type="ECO:0000256" key="6">
    <source>
        <dbReference type="ARBA" id="ARBA00023136"/>
    </source>
</evidence>
<dbReference type="PROSITE" id="PS50222">
    <property type="entry name" value="EF_HAND_2"/>
    <property type="match status" value="2"/>
</dbReference>
<dbReference type="PRINTS" id="PR00926">
    <property type="entry name" value="MITOCARRIER"/>
</dbReference>
<feature type="non-terminal residue" evidence="10">
    <location>
        <position position="573"/>
    </location>
</feature>
<evidence type="ECO:0000256" key="7">
    <source>
        <dbReference type="PROSITE-ProRule" id="PRU00282"/>
    </source>
</evidence>
<feature type="repeat" description="Solcar" evidence="7">
    <location>
        <begin position="382"/>
        <end position="464"/>
    </location>
</feature>
<dbReference type="SUPFAM" id="SSF47473">
    <property type="entry name" value="EF-hand"/>
    <property type="match status" value="1"/>
</dbReference>
<dbReference type="OrthoDB" id="270584at2759"/>
<dbReference type="InterPro" id="IPR002048">
    <property type="entry name" value="EF_hand_dom"/>
</dbReference>
<feature type="domain" description="EF-hand" evidence="9">
    <location>
        <begin position="169"/>
        <end position="204"/>
    </location>
</feature>
<feature type="repeat" description="Solcar" evidence="7">
    <location>
        <begin position="475"/>
        <end position="564"/>
    </location>
</feature>
<keyword evidence="4" id="KW-0677">Repeat</keyword>
<comment type="caution">
    <text evidence="10">The sequence shown here is derived from an EMBL/GenBank/DDBJ whole genome shotgun (WGS) entry which is preliminary data.</text>
</comment>
<dbReference type="InterPro" id="IPR018108">
    <property type="entry name" value="MCP_transmembrane"/>
</dbReference>
<dbReference type="EMBL" id="JABFUD020000002">
    <property type="protein sequence ID" value="KAI5083598.1"/>
    <property type="molecule type" value="Genomic_DNA"/>
</dbReference>
<evidence type="ECO:0000256" key="5">
    <source>
        <dbReference type="ARBA" id="ARBA00022989"/>
    </source>
</evidence>
<gene>
    <name evidence="10" type="ORF">GOP47_0003341</name>
</gene>
<name>A0A9D4VDK9_ADICA</name>
<keyword evidence="6 7" id="KW-0472">Membrane</keyword>
<evidence type="ECO:0000256" key="4">
    <source>
        <dbReference type="ARBA" id="ARBA00022737"/>
    </source>
</evidence>
<evidence type="ECO:0000313" key="11">
    <source>
        <dbReference type="Proteomes" id="UP000886520"/>
    </source>
</evidence>
<evidence type="ECO:0000313" key="10">
    <source>
        <dbReference type="EMBL" id="KAI5083598.1"/>
    </source>
</evidence>
<comment type="subcellular location">
    <subcellularLocation>
        <location evidence="1">Mitochondrion inner membrane</location>
        <topology evidence="1">Multi-pass membrane protein</topology>
    </subcellularLocation>
</comment>
<dbReference type="GO" id="GO:0005743">
    <property type="term" value="C:mitochondrial inner membrane"/>
    <property type="evidence" value="ECO:0007669"/>
    <property type="project" value="UniProtKB-SubCell"/>
</dbReference>
<dbReference type="GO" id="GO:0005509">
    <property type="term" value="F:calcium ion binding"/>
    <property type="evidence" value="ECO:0007669"/>
    <property type="project" value="InterPro"/>
</dbReference>
<dbReference type="Proteomes" id="UP000886520">
    <property type="component" value="Chromosome 3"/>
</dbReference>
<dbReference type="InterPro" id="IPR011992">
    <property type="entry name" value="EF-hand-dom_pair"/>
</dbReference>
<feature type="repeat" description="Solcar" evidence="7">
    <location>
        <begin position="285"/>
        <end position="370"/>
    </location>
</feature>
<dbReference type="PANTHER" id="PTHR24089">
    <property type="entry name" value="SOLUTE CARRIER FAMILY 25"/>
    <property type="match status" value="1"/>
</dbReference>
<protein>
    <recommendedName>
        <fullName evidence="9">EF-hand domain-containing protein</fullName>
    </recommendedName>
</protein>
<proteinExistence type="inferred from homology"/>
<dbReference type="Gene3D" id="1.10.238.10">
    <property type="entry name" value="EF-hand"/>
    <property type="match status" value="1"/>
</dbReference>
<keyword evidence="3 7" id="KW-0812">Transmembrane</keyword>
<dbReference type="InterPro" id="IPR002067">
    <property type="entry name" value="MCP"/>
</dbReference>
<evidence type="ECO:0000256" key="8">
    <source>
        <dbReference type="RuleBase" id="RU000488"/>
    </source>
</evidence>
<keyword evidence="2 8" id="KW-0813">Transport</keyword>
<dbReference type="InterPro" id="IPR023395">
    <property type="entry name" value="MCP_dom_sf"/>
</dbReference>
<evidence type="ECO:0000259" key="9">
    <source>
        <dbReference type="PROSITE" id="PS50222"/>
    </source>
</evidence>
<dbReference type="Pfam" id="PF00153">
    <property type="entry name" value="Mito_carr"/>
    <property type="match status" value="3"/>
</dbReference>
<sequence>VCEERERERERERAMVRRGDVTIGWVKLAALEGCQSRDDSGLLSLGFLPGMKWNEHHNGCVASLSSIFSRSFGRKKEVQSAIAPPAVSLPIVPFNPARGTYAYDVLQRKFKELDLDNQGYISEGDLKVALKGLNLPASEEDVQDFLAKIEDTTRALPVTFENFVAYAIQQENELVNTFKELDKQKTGYISLADMKTALQHYKFRLTDKAIKRVASRYHIRGGKSEFIIDYADYRDILMVSTINDLRDPKRIWERAYMDLGDVDVSFPLSSGTSSKAGEREKQKEELLRKHLLAGTISSAISRSLVAPLERLKLLSMVNPEFMKEGLFQTWAKLWQEEGVGGLFRGNLPNLMRIAPTKVVEYLVYKGLEDSFKKNKKGDIAEKDFVLMGSIATMSGTFISHPIDTVRTALTTQVNGARKGFLQSTQAILNSKGLFGLYKGIVPNMMRVAPYAAINFFVFDELTKWHRQRNGPGGELGLPLSVCYGVLAGAAAQIVVYPLETVQRRLQANAAQQSSVLYQNMLQAFRIIIRDEGVASLYAGLLPNTLKLVPAAVVCILVYEAVQRNLNTKQSAVQ</sequence>
<keyword evidence="11" id="KW-1185">Reference proteome</keyword>
<dbReference type="Gene3D" id="1.50.40.10">
    <property type="entry name" value="Mitochondrial carrier domain"/>
    <property type="match status" value="1"/>
</dbReference>
<feature type="domain" description="EF-hand" evidence="9">
    <location>
        <begin position="101"/>
        <end position="136"/>
    </location>
</feature>
<evidence type="ECO:0000256" key="3">
    <source>
        <dbReference type="ARBA" id="ARBA00022692"/>
    </source>
</evidence>
<accession>A0A9D4VDK9</accession>
<organism evidence="10 11">
    <name type="scientific">Adiantum capillus-veneris</name>
    <name type="common">Maidenhair fern</name>
    <dbReference type="NCBI Taxonomy" id="13818"/>
    <lineage>
        <taxon>Eukaryota</taxon>
        <taxon>Viridiplantae</taxon>
        <taxon>Streptophyta</taxon>
        <taxon>Embryophyta</taxon>
        <taxon>Tracheophyta</taxon>
        <taxon>Polypodiopsida</taxon>
        <taxon>Polypodiidae</taxon>
        <taxon>Polypodiales</taxon>
        <taxon>Pteridineae</taxon>
        <taxon>Pteridaceae</taxon>
        <taxon>Vittarioideae</taxon>
        <taxon>Adiantum</taxon>
    </lineage>
</organism>
<dbReference type="PROSITE" id="PS50920">
    <property type="entry name" value="SOLCAR"/>
    <property type="match status" value="3"/>
</dbReference>
<dbReference type="Pfam" id="PF13499">
    <property type="entry name" value="EF-hand_7"/>
    <property type="match status" value="1"/>
</dbReference>
<comment type="similarity">
    <text evidence="8">Belongs to the mitochondrial carrier (TC 2.A.29) family.</text>
</comment>
<evidence type="ECO:0000256" key="2">
    <source>
        <dbReference type="ARBA" id="ARBA00022448"/>
    </source>
</evidence>
<keyword evidence="5" id="KW-1133">Transmembrane helix</keyword>
<dbReference type="AlphaFoldDB" id="A0A9D4VDK9"/>
<reference evidence="10" key="1">
    <citation type="submission" date="2021-01" db="EMBL/GenBank/DDBJ databases">
        <title>Adiantum capillus-veneris genome.</title>
        <authorList>
            <person name="Fang Y."/>
            <person name="Liao Q."/>
        </authorList>
    </citation>
    <scope>NUCLEOTIDE SEQUENCE</scope>
    <source>
        <strain evidence="10">H3</strain>
        <tissue evidence="10">Leaf</tissue>
    </source>
</reference>
<dbReference type="GO" id="GO:0055085">
    <property type="term" value="P:transmembrane transport"/>
    <property type="evidence" value="ECO:0007669"/>
    <property type="project" value="InterPro"/>
</dbReference>